<dbReference type="PROSITE" id="PS00138">
    <property type="entry name" value="SUBTILASE_SER"/>
    <property type="match status" value="1"/>
</dbReference>
<dbReference type="Gene3D" id="3.40.50.200">
    <property type="entry name" value="Peptidase S8/S53 domain"/>
    <property type="match status" value="1"/>
</dbReference>
<keyword evidence="4 5" id="KW-0720">Serine protease</keyword>
<comment type="caution">
    <text evidence="8">The sequence shown here is derived from an EMBL/GenBank/DDBJ whole genome shotgun (WGS) entry which is preliminary data.</text>
</comment>
<dbReference type="Pfam" id="PF00082">
    <property type="entry name" value="Peptidase_S8"/>
    <property type="match status" value="1"/>
</dbReference>
<evidence type="ECO:0000313" key="8">
    <source>
        <dbReference type="EMBL" id="KAK6333756.1"/>
    </source>
</evidence>
<keyword evidence="3 5" id="KW-0378">Hydrolase</keyword>
<sequence length="496" mass="55155">MVGWPPRKQSVQEISSSYLGTWGLHLTALYSEATYNHYKSIISQYTKLIAVEQCFEVKTTGTFGPGMYNAASRRFKAENGFKEEESMESTFSQGLDAEYNSPRTSMESRRTPMVRRLLRPRVKAIFQFSGIVARNWPPPSRQLKQIAQPPGTAMSDMLSTFYTYSNSGGGVLIYVMDSGCDLGFEDFDHIDQSTVDWIFCGDISDGEKDDANRLGTIYGNDDNHVRYHGTLVAGHIVGRLHGTAPGGILVVVKILPGRNIGHGLSEIEAFLRVYDHMRDQLLKTPSFRSYWPGFVAVFAYNRARPSGKFSDTLDALFKELMIEFMKYKGYVFTTAGNGYPNEPITHFPAVLREKYPGDFKNLVVVGGVNSYTGKNEFQTGNFVQLHGPATHIEDFTAQVQNPKDPKFVAGTSYATPLVAGVFAAILTHGFEDPLKKMEEWAYQRAYGEPKVVWNGITKDKWEGAALESTDGSGLGSSDPHYAGGECSSEAKRNRLC</sequence>
<name>A0AAV9U466_9PEZI</name>
<dbReference type="PANTHER" id="PTHR43806:SF11">
    <property type="entry name" value="CEREVISIN-RELATED"/>
    <property type="match status" value="1"/>
</dbReference>
<evidence type="ECO:0000256" key="1">
    <source>
        <dbReference type="ARBA" id="ARBA00011073"/>
    </source>
</evidence>
<dbReference type="GO" id="GO:0006508">
    <property type="term" value="P:proteolysis"/>
    <property type="evidence" value="ECO:0007669"/>
    <property type="project" value="UniProtKB-KW"/>
</dbReference>
<evidence type="ECO:0000259" key="7">
    <source>
        <dbReference type="Pfam" id="PF00082"/>
    </source>
</evidence>
<proteinExistence type="inferred from homology"/>
<dbReference type="CDD" id="cd00306">
    <property type="entry name" value="Peptidases_S8_S53"/>
    <property type="match status" value="1"/>
</dbReference>
<evidence type="ECO:0000256" key="5">
    <source>
        <dbReference type="PROSITE-ProRule" id="PRU01240"/>
    </source>
</evidence>
<dbReference type="SUPFAM" id="SSF52743">
    <property type="entry name" value="Subtilisin-like"/>
    <property type="match status" value="1"/>
</dbReference>
<keyword evidence="2 5" id="KW-0645">Protease</keyword>
<evidence type="ECO:0000256" key="4">
    <source>
        <dbReference type="ARBA" id="ARBA00022825"/>
    </source>
</evidence>
<feature type="active site" description="Charge relay system" evidence="5">
    <location>
        <position position="228"/>
    </location>
</feature>
<feature type="region of interest" description="Disordered" evidence="6">
    <location>
        <begin position="467"/>
        <end position="496"/>
    </location>
</feature>
<dbReference type="PROSITE" id="PS00137">
    <property type="entry name" value="SUBTILASE_HIS"/>
    <property type="match status" value="1"/>
</dbReference>
<dbReference type="Proteomes" id="UP001373714">
    <property type="component" value="Unassembled WGS sequence"/>
</dbReference>
<dbReference type="GO" id="GO:0004252">
    <property type="term" value="F:serine-type endopeptidase activity"/>
    <property type="evidence" value="ECO:0007669"/>
    <property type="project" value="UniProtKB-UniRule"/>
</dbReference>
<dbReference type="InterPro" id="IPR050131">
    <property type="entry name" value="Peptidase_S8_subtilisin-like"/>
</dbReference>
<dbReference type="InterPro" id="IPR023828">
    <property type="entry name" value="Peptidase_S8_Ser-AS"/>
</dbReference>
<evidence type="ECO:0000256" key="2">
    <source>
        <dbReference type="ARBA" id="ARBA00022670"/>
    </source>
</evidence>
<dbReference type="PROSITE" id="PS51892">
    <property type="entry name" value="SUBTILASE"/>
    <property type="match status" value="1"/>
</dbReference>
<evidence type="ECO:0000256" key="6">
    <source>
        <dbReference type="SAM" id="MobiDB-lite"/>
    </source>
</evidence>
<feature type="active site" description="Charge relay system" evidence="5">
    <location>
        <position position="177"/>
    </location>
</feature>
<keyword evidence="9" id="KW-1185">Reference proteome</keyword>
<dbReference type="InterPro" id="IPR036852">
    <property type="entry name" value="Peptidase_S8/S53_dom_sf"/>
</dbReference>
<dbReference type="PRINTS" id="PR00723">
    <property type="entry name" value="SUBTILISIN"/>
</dbReference>
<dbReference type="InterPro" id="IPR015500">
    <property type="entry name" value="Peptidase_S8_subtilisin-rel"/>
</dbReference>
<accession>A0AAV9U466</accession>
<evidence type="ECO:0000313" key="9">
    <source>
        <dbReference type="Proteomes" id="UP001373714"/>
    </source>
</evidence>
<dbReference type="InterPro" id="IPR022398">
    <property type="entry name" value="Peptidase_S8_His-AS"/>
</dbReference>
<evidence type="ECO:0000256" key="3">
    <source>
        <dbReference type="ARBA" id="ARBA00022801"/>
    </source>
</evidence>
<feature type="domain" description="Peptidase S8/S53" evidence="7">
    <location>
        <begin position="168"/>
        <end position="427"/>
    </location>
</feature>
<protein>
    <recommendedName>
        <fullName evidence="7">Peptidase S8/S53 domain-containing protein</fullName>
    </recommendedName>
</protein>
<dbReference type="EMBL" id="JAVHNS010000016">
    <property type="protein sequence ID" value="KAK6333756.1"/>
    <property type="molecule type" value="Genomic_DNA"/>
</dbReference>
<comment type="similarity">
    <text evidence="1 5">Belongs to the peptidase S8 family.</text>
</comment>
<gene>
    <name evidence="8" type="ORF">TWF730_003939</name>
</gene>
<reference evidence="8 9" key="1">
    <citation type="submission" date="2019-10" db="EMBL/GenBank/DDBJ databases">
        <authorList>
            <person name="Palmer J.M."/>
        </authorList>
    </citation>
    <scope>NUCLEOTIDE SEQUENCE [LARGE SCALE GENOMIC DNA]</scope>
    <source>
        <strain evidence="8 9">TWF730</strain>
    </source>
</reference>
<organism evidence="8 9">
    <name type="scientific">Orbilia blumenaviensis</name>
    <dbReference type="NCBI Taxonomy" id="1796055"/>
    <lineage>
        <taxon>Eukaryota</taxon>
        <taxon>Fungi</taxon>
        <taxon>Dikarya</taxon>
        <taxon>Ascomycota</taxon>
        <taxon>Pezizomycotina</taxon>
        <taxon>Orbiliomycetes</taxon>
        <taxon>Orbiliales</taxon>
        <taxon>Orbiliaceae</taxon>
        <taxon>Orbilia</taxon>
    </lineage>
</organism>
<dbReference type="InterPro" id="IPR000209">
    <property type="entry name" value="Peptidase_S8/S53_dom"/>
</dbReference>
<dbReference type="AlphaFoldDB" id="A0AAV9U466"/>
<dbReference type="PANTHER" id="PTHR43806">
    <property type="entry name" value="PEPTIDASE S8"/>
    <property type="match status" value="1"/>
</dbReference>
<feature type="active site" description="Charge relay system" evidence="5">
    <location>
        <position position="412"/>
    </location>
</feature>